<gene>
    <name evidence="10" type="ORF">SAMN04488524_2025</name>
</gene>
<organism evidence="10 11">
    <name type="scientific">Pedobacter africanus</name>
    <dbReference type="NCBI Taxonomy" id="151894"/>
    <lineage>
        <taxon>Bacteria</taxon>
        <taxon>Pseudomonadati</taxon>
        <taxon>Bacteroidota</taxon>
        <taxon>Sphingobacteriia</taxon>
        <taxon>Sphingobacteriales</taxon>
        <taxon>Sphingobacteriaceae</taxon>
        <taxon>Pedobacter</taxon>
    </lineage>
</organism>
<feature type="domain" description="Secretin/TonB short N-terminal" evidence="8">
    <location>
        <begin position="67"/>
        <end position="116"/>
    </location>
</feature>
<accession>A0A1W2B842</accession>
<dbReference type="AlphaFoldDB" id="A0A1W2B842"/>
<dbReference type="EMBL" id="FWXT01000001">
    <property type="protein sequence ID" value="SMC68941.1"/>
    <property type="molecule type" value="Genomic_DNA"/>
</dbReference>
<comment type="similarity">
    <text evidence="7">Belongs to the TonB-dependent receptor family.</text>
</comment>
<name>A0A1W2B842_9SPHI</name>
<comment type="subcellular location">
    <subcellularLocation>
        <location evidence="1 7">Cell outer membrane</location>
        <topology evidence="1 7">Multi-pass membrane protein</topology>
    </subcellularLocation>
</comment>
<dbReference type="Gene3D" id="2.40.170.20">
    <property type="entry name" value="TonB-dependent receptor, beta-barrel domain"/>
    <property type="match status" value="1"/>
</dbReference>
<sequence>MKFYTKPLCKPPGYMSKLLLTMKLTFVLLITAFIQVSLGANAQNISLKEKNASLYQIFDQITRQSGYDFVYLNAMLSKTAAVTIDVKNEPLKNVLDYIFEGQSLTYTIRNKTIIVTQVKETVFDRFLNYIKSVDINAQVVDDTGNPLIGASVKVKGTKQATVTDANGYFSLRNVDENAVVTVSFIGFIPQELKVSEGIKVIRLKTDNSKLQDVVVVGYGTTKRKDLTGSVASVNINDVKDVPFTSIDQALSGKAAGVQVTQGDGSPGGVARIKIRGGTSILGGNDPLYIIDGIQVTIQNRYIESQSEIVNPLSGSDNGANSISSSFARGLNSLGGLNINDIESIDILKDASSTAIYGSKAANGVVIITTKRGRNEQKPVIEFNYYTGASEPRKEKLLNAEEYKLIMTESARNLVNSPPPQFPMGPVNPTAVNILNTPNFLGTANTDWLGLVLRTALMQNADFSVRGGGKASRYYTSLSYTNSKGVIKGTDFNRLSGKLNLDNNITSKLRTTTNIDYGFTVNNITNGAYTQALLAPPTFAPYNEDGSVNAFNGNQLGAFASSGLQNPLALIGGINKGKNAMVLGSLAVEYEFTKDLKFKSIASVNYNSYHQRNYSPSNALVATSGGAASSNNGIASQGQTESVSLFFDNTLTYNNQFNEDNRIDVVAGTTWQKDNSRTFQASGQGFPDDFILNDLSSAAITLPSVAYSSQNSLLSFYARLNYALKERYLFTITGRSDASSKFPARNRTAIFPSAGLAWRISQENFMKSVSWIDDLKIRASAGYTGTQNIGDHMFRTLYTPATYNGLNALVPSQLGNNTIKWESTLQKDAGINFSMFKSRLMAELGIYEKKTTGLLFNQALQPSSSYGSVYANLASIRNRGLEIDVRGDYIRHKDFSWNGAINISFNRSMVTNINTDFSDPSVSGAYLGNTIIREGNPIGLFYGSHFRGIIRDAEQLAAYKKEFSLNPFISPYLNIGDPMFDINQPGGFPSTTLVIGNAEPKFYGGYTNTLNYKNFSLISLFNFTYGSKILYLADIQNQKVTNLSNKNARILGRWTPENPTSDRPRVIYGQNGQIGTSSNNLYDGSFLKLKSVSLSYQLNKSFMERMRLQSASIYVSATNVFTISNYPGPDPEVSNDPYSLINGSSDASMYPTVKQYTIGFRVGF</sequence>
<keyword evidence="5 7" id="KW-0472">Membrane</keyword>
<dbReference type="InterPro" id="IPR023996">
    <property type="entry name" value="TonB-dep_OMP_SusC/RagA"/>
</dbReference>
<dbReference type="PROSITE" id="PS52016">
    <property type="entry name" value="TONB_DEPENDENT_REC_3"/>
    <property type="match status" value="1"/>
</dbReference>
<dbReference type="InterPro" id="IPR023997">
    <property type="entry name" value="TonB-dep_OMP_SusC/RagA_CS"/>
</dbReference>
<dbReference type="GO" id="GO:0009279">
    <property type="term" value="C:cell outer membrane"/>
    <property type="evidence" value="ECO:0007669"/>
    <property type="project" value="UniProtKB-SubCell"/>
</dbReference>
<dbReference type="InterPro" id="IPR008969">
    <property type="entry name" value="CarboxyPept-like_regulatory"/>
</dbReference>
<evidence type="ECO:0000313" key="10">
    <source>
        <dbReference type="EMBL" id="SMC68941.1"/>
    </source>
</evidence>
<evidence type="ECO:0000313" key="11">
    <source>
        <dbReference type="Proteomes" id="UP000192756"/>
    </source>
</evidence>
<dbReference type="SUPFAM" id="SSF49464">
    <property type="entry name" value="Carboxypeptidase regulatory domain-like"/>
    <property type="match status" value="1"/>
</dbReference>
<keyword evidence="4 7" id="KW-0812">Transmembrane</keyword>
<dbReference type="Gene3D" id="3.55.50.30">
    <property type="match status" value="1"/>
</dbReference>
<dbReference type="Pfam" id="PF07715">
    <property type="entry name" value="Plug"/>
    <property type="match status" value="1"/>
</dbReference>
<evidence type="ECO:0000256" key="5">
    <source>
        <dbReference type="ARBA" id="ARBA00023136"/>
    </source>
</evidence>
<dbReference type="STRING" id="151894.SAMN04488524_2025"/>
<keyword evidence="11" id="KW-1185">Reference proteome</keyword>
<dbReference type="InterPro" id="IPR012910">
    <property type="entry name" value="Plug_dom"/>
</dbReference>
<dbReference type="InterPro" id="IPR011662">
    <property type="entry name" value="Secretin/TonB_short_N"/>
</dbReference>
<evidence type="ECO:0000256" key="3">
    <source>
        <dbReference type="ARBA" id="ARBA00022452"/>
    </source>
</evidence>
<keyword evidence="3 7" id="KW-1134">Transmembrane beta strand</keyword>
<dbReference type="SUPFAM" id="SSF56935">
    <property type="entry name" value="Porins"/>
    <property type="match status" value="1"/>
</dbReference>
<dbReference type="InterPro" id="IPR036942">
    <property type="entry name" value="Beta-barrel_TonB_sf"/>
</dbReference>
<keyword evidence="2 7" id="KW-0813">Transport</keyword>
<evidence type="ECO:0000256" key="6">
    <source>
        <dbReference type="ARBA" id="ARBA00023237"/>
    </source>
</evidence>
<feature type="domain" description="TonB-dependent receptor plug" evidence="9">
    <location>
        <begin position="223"/>
        <end position="364"/>
    </location>
</feature>
<keyword evidence="6 7" id="KW-0998">Cell outer membrane</keyword>
<dbReference type="Pfam" id="PF13715">
    <property type="entry name" value="CarbopepD_reg_2"/>
    <property type="match status" value="1"/>
</dbReference>
<dbReference type="Gene3D" id="2.60.40.1120">
    <property type="entry name" value="Carboxypeptidase-like, regulatory domain"/>
    <property type="match status" value="1"/>
</dbReference>
<evidence type="ECO:0000256" key="1">
    <source>
        <dbReference type="ARBA" id="ARBA00004571"/>
    </source>
</evidence>
<dbReference type="Proteomes" id="UP000192756">
    <property type="component" value="Unassembled WGS sequence"/>
</dbReference>
<evidence type="ECO:0000259" key="9">
    <source>
        <dbReference type="Pfam" id="PF07715"/>
    </source>
</evidence>
<dbReference type="NCBIfam" id="TIGR04056">
    <property type="entry name" value="OMP_RagA_SusC"/>
    <property type="match status" value="1"/>
</dbReference>
<reference evidence="11" key="1">
    <citation type="submission" date="2017-04" db="EMBL/GenBank/DDBJ databases">
        <authorList>
            <person name="Varghese N."/>
            <person name="Submissions S."/>
        </authorList>
    </citation>
    <scope>NUCLEOTIDE SEQUENCE [LARGE SCALE GENOMIC DNA]</scope>
    <source>
        <strain evidence="11">DSM 12126</strain>
    </source>
</reference>
<evidence type="ECO:0000256" key="7">
    <source>
        <dbReference type="PROSITE-ProRule" id="PRU01360"/>
    </source>
</evidence>
<protein>
    <submittedName>
        <fullName evidence="10">TonB-linked outer membrane protein, SusC/RagA family</fullName>
    </submittedName>
</protein>
<evidence type="ECO:0000259" key="8">
    <source>
        <dbReference type="Pfam" id="PF07660"/>
    </source>
</evidence>
<evidence type="ECO:0000256" key="2">
    <source>
        <dbReference type="ARBA" id="ARBA00022448"/>
    </source>
</evidence>
<dbReference type="Pfam" id="PF07660">
    <property type="entry name" value="STN"/>
    <property type="match status" value="1"/>
</dbReference>
<dbReference type="InterPro" id="IPR037066">
    <property type="entry name" value="Plug_dom_sf"/>
</dbReference>
<dbReference type="NCBIfam" id="TIGR04057">
    <property type="entry name" value="SusC_RagA_signa"/>
    <property type="match status" value="1"/>
</dbReference>
<dbReference type="Gene3D" id="2.170.130.10">
    <property type="entry name" value="TonB-dependent receptor, plug domain"/>
    <property type="match status" value="1"/>
</dbReference>
<evidence type="ECO:0000256" key="4">
    <source>
        <dbReference type="ARBA" id="ARBA00022692"/>
    </source>
</evidence>
<dbReference type="InterPro" id="IPR039426">
    <property type="entry name" value="TonB-dep_rcpt-like"/>
</dbReference>
<proteinExistence type="inferred from homology"/>